<evidence type="ECO:0000256" key="1">
    <source>
        <dbReference type="SAM" id="MobiDB-lite"/>
    </source>
</evidence>
<name>A0A8J7PMI2_9BACT</name>
<evidence type="ECO:0000313" key="2">
    <source>
        <dbReference type="EMBL" id="MBN8660677.1"/>
    </source>
</evidence>
<feature type="compositionally biased region" description="Basic and acidic residues" evidence="1">
    <location>
        <begin position="1"/>
        <end position="26"/>
    </location>
</feature>
<feature type="region of interest" description="Disordered" evidence="1">
    <location>
        <begin position="1"/>
        <end position="28"/>
    </location>
</feature>
<dbReference type="Proteomes" id="UP000664277">
    <property type="component" value="Unassembled WGS sequence"/>
</dbReference>
<organism evidence="2 3">
    <name type="scientific">Candidatus Obscuribacter phosphatis</name>
    <dbReference type="NCBI Taxonomy" id="1906157"/>
    <lineage>
        <taxon>Bacteria</taxon>
        <taxon>Bacillati</taxon>
        <taxon>Candidatus Melainabacteria</taxon>
        <taxon>Candidatus Obscuribacterales</taxon>
        <taxon>Candidatus Obscuribacteraceae</taxon>
        <taxon>Candidatus Obscuribacter</taxon>
    </lineage>
</organism>
<reference evidence="2" key="1">
    <citation type="submission" date="2021-02" db="EMBL/GenBank/DDBJ databases">
        <title>Genome-Resolved Metagenomics of a Microbial Community Performing Photosynthetic Biological Nutrient Removal.</title>
        <authorList>
            <person name="Mcdaniel E.A."/>
        </authorList>
    </citation>
    <scope>NUCLEOTIDE SEQUENCE</scope>
    <source>
        <strain evidence="2">UWPOB_OBS1</strain>
    </source>
</reference>
<sequence>MAQRFDQADKNDNRGELQAGRGDRDSAANNLLADSGFMKVADNTCQTPEQMLKHIISSNLMQRIDNETGGRLRNDGVSKQQLDNMLSRATSDGDKQVLGFFSRNFDKYASSLGSPGKLTGGEIQYMFTQEYPQCNWNRPPQGGGGQRRSKA</sequence>
<protein>
    <submittedName>
        <fullName evidence="2">Uncharacterized protein</fullName>
    </submittedName>
</protein>
<accession>A0A8J7PMI2</accession>
<comment type="caution">
    <text evidence="2">The sequence shown here is derived from an EMBL/GenBank/DDBJ whole genome shotgun (WGS) entry which is preliminary data.</text>
</comment>
<dbReference type="EMBL" id="JAFLCK010000012">
    <property type="protein sequence ID" value="MBN8660677.1"/>
    <property type="molecule type" value="Genomic_DNA"/>
</dbReference>
<dbReference type="AlphaFoldDB" id="A0A8J7PMI2"/>
<evidence type="ECO:0000313" key="3">
    <source>
        <dbReference type="Proteomes" id="UP000664277"/>
    </source>
</evidence>
<gene>
    <name evidence="2" type="ORF">J0M35_09960</name>
</gene>
<proteinExistence type="predicted"/>